<dbReference type="Pfam" id="PF00067">
    <property type="entry name" value="p450"/>
    <property type="match status" value="1"/>
</dbReference>
<evidence type="ECO:0000256" key="6">
    <source>
        <dbReference type="ARBA" id="ARBA00022723"/>
    </source>
</evidence>
<dbReference type="GO" id="GO:0004497">
    <property type="term" value="F:monooxygenase activity"/>
    <property type="evidence" value="ECO:0007669"/>
    <property type="project" value="UniProtKB-KW"/>
</dbReference>
<evidence type="ECO:0000313" key="13">
    <source>
        <dbReference type="Proteomes" id="UP000308199"/>
    </source>
</evidence>
<evidence type="ECO:0000256" key="7">
    <source>
        <dbReference type="ARBA" id="ARBA00022989"/>
    </source>
</evidence>
<dbReference type="InterPro" id="IPR050364">
    <property type="entry name" value="Cytochrome_P450_fung"/>
</dbReference>
<reference evidence="12 13" key="1">
    <citation type="submission" date="2019-02" db="EMBL/GenBank/DDBJ databases">
        <title>Genome sequencing of the rare red list fungi Phellinidium pouzarii.</title>
        <authorList>
            <person name="Buettner E."/>
            <person name="Kellner H."/>
        </authorList>
    </citation>
    <scope>NUCLEOTIDE SEQUENCE [LARGE SCALE GENOMIC DNA]</scope>
    <source>
        <strain evidence="12 13">DSM 108285</strain>
    </source>
</reference>
<keyword evidence="6" id="KW-0479">Metal-binding</keyword>
<evidence type="ECO:0000256" key="9">
    <source>
        <dbReference type="ARBA" id="ARBA00023004"/>
    </source>
</evidence>
<keyword evidence="10" id="KW-0503">Monooxygenase</keyword>
<keyword evidence="13" id="KW-1185">Reference proteome</keyword>
<dbReference type="GO" id="GO:0020037">
    <property type="term" value="F:heme binding"/>
    <property type="evidence" value="ECO:0007669"/>
    <property type="project" value="InterPro"/>
</dbReference>
<dbReference type="GO" id="GO:0016705">
    <property type="term" value="F:oxidoreductase activity, acting on paired donors, with incorporation or reduction of molecular oxygen"/>
    <property type="evidence" value="ECO:0007669"/>
    <property type="project" value="InterPro"/>
</dbReference>
<evidence type="ECO:0000256" key="11">
    <source>
        <dbReference type="ARBA" id="ARBA00023136"/>
    </source>
</evidence>
<evidence type="ECO:0000256" key="1">
    <source>
        <dbReference type="ARBA" id="ARBA00001971"/>
    </source>
</evidence>
<keyword evidence="5" id="KW-0812">Transmembrane</keyword>
<name>A0A4S4KSB6_9AGAM</name>
<dbReference type="PANTHER" id="PTHR46300:SF2">
    <property type="entry name" value="CYTOCHROME P450 MONOOXYGENASE ALNH-RELATED"/>
    <property type="match status" value="1"/>
</dbReference>
<dbReference type="GO" id="GO:0016020">
    <property type="term" value="C:membrane"/>
    <property type="evidence" value="ECO:0007669"/>
    <property type="project" value="UniProtKB-SubCell"/>
</dbReference>
<comment type="cofactor">
    <cofactor evidence="1">
        <name>heme</name>
        <dbReference type="ChEBI" id="CHEBI:30413"/>
    </cofactor>
</comment>
<evidence type="ECO:0000256" key="2">
    <source>
        <dbReference type="ARBA" id="ARBA00004370"/>
    </source>
</evidence>
<sequence>MVPQYWVPQAHQKRYRAFKGNDYKATLDGEEKDADDGIIVNESAGSAATTYSAAGVDTKVGSALNTFLFAMVLHSDAQRRGQEELDCVVGKENLPTMEDKARFTVYRKFFFFFASR</sequence>
<keyword evidence="11" id="KW-0472">Membrane</keyword>
<evidence type="ECO:0000256" key="8">
    <source>
        <dbReference type="ARBA" id="ARBA00023002"/>
    </source>
</evidence>
<accession>A0A4S4KSB6</accession>
<dbReference type="GO" id="GO:0005506">
    <property type="term" value="F:iron ion binding"/>
    <property type="evidence" value="ECO:0007669"/>
    <property type="project" value="InterPro"/>
</dbReference>
<comment type="subcellular location">
    <subcellularLocation>
        <location evidence="2">Membrane</location>
    </subcellularLocation>
</comment>
<dbReference type="Gene3D" id="1.10.630.10">
    <property type="entry name" value="Cytochrome P450"/>
    <property type="match status" value="1"/>
</dbReference>
<evidence type="ECO:0000256" key="4">
    <source>
        <dbReference type="ARBA" id="ARBA00022617"/>
    </source>
</evidence>
<evidence type="ECO:0000256" key="10">
    <source>
        <dbReference type="ARBA" id="ARBA00023033"/>
    </source>
</evidence>
<proteinExistence type="inferred from homology"/>
<dbReference type="SUPFAM" id="SSF48264">
    <property type="entry name" value="Cytochrome P450"/>
    <property type="match status" value="1"/>
</dbReference>
<evidence type="ECO:0000313" key="12">
    <source>
        <dbReference type="EMBL" id="THH01542.1"/>
    </source>
</evidence>
<keyword evidence="7" id="KW-1133">Transmembrane helix</keyword>
<comment type="similarity">
    <text evidence="3">Belongs to the cytochrome P450 family.</text>
</comment>
<dbReference type="Proteomes" id="UP000308199">
    <property type="component" value="Unassembled WGS sequence"/>
</dbReference>
<protein>
    <submittedName>
        <fullName evidence="12">Uncharacterized protein</fullName>
    </submittedName>
</protein>
<dbReference type="InterPro" id="IPR036396">
    <property type="entry name" value="Cyt_P450_sf"/>
</dbReference>
<dbReference type="OrthoDB" id="2789670at2759"/>
<keyword evidence="9" id="KW-0408">Iron</keyword>
<evidence type="ECO:0000256" key="5">
    <source>
        <dbReference type="ARBA" id="ARBA00022692"/>
    </source>
</evidence>
<keyword evidence="4" id="KW-0349">Heme</keyword>
<keyword evidence="8" id="KW-0560">Oxidoreductase</keyword>
<dbReference type="AlphaFoldDB" id="A0A4S4KSB6"/>
<dbReference type="PANTHER" id="PTHR46300">
    <property type="entry name" value="P450, PUTATIVE (EUROFUNG)-RELATED-RELATED"/>
    <property type="match status" value="1"/>
</dbReference>
<comment type="caution">
    <text evidence="12">The sequence shown here is derived from an EMBL/GenBank/DDBJ whole genome shotgun (WGS) entry which is preliminary data.</text>
</comment>
<dbReference type="EMBL" id="SGPK01000584">
    <property type="protein sequence ID" value="THH01542.1"/>
    <property type="molecule type" value="Genomic_DNA"/>
</dbReference>
<evidence type="ECO:0000256" key="3">
    <source>
        <dbReference type="ARBA" id="ARBA00010617"/>
    </source>
</evidence>
<dbReference type="InterPro" id="IPR001128">
    <property type="entry name" value="Cyt_P450"/>
</dbReference>
<gene>
    <name evidence="12" type="ORF">EW145_g6897</name>
</gene>
<organism evidence="12 13">
    <name type="scientific">Phellinidium pouzarii</name>
    <dbReference type="NCBI Taxonomy" id="167371"/>
    <lineage>
        <taxon>Eukaryota</taxon>
        <taxon>Fungi</taxon>
        <taxon>Dikarya</taxon>
        <taxon>Basidiomycota</taxon>
        <taxon>Agaricomycotina</taxon>
        <taxon>Agaricomycetes</taxon>
        <taxon>Hymenochaetales</taxon>
        <taxon>Hymenochaetaceae</taxon>
        <taxon>Phellinidium</taxon>
    </lineage>
</organism>